<dbReference type="NCBIfam" id="TIGR01709">
    <property type="entry name" value="typeII_sec_gspL"/>
    <property type="match status" value="1"/>
</dbReference>
<dbReference type="RefSeq" id="WP_010403181.1">
    <property type="nucleotide sequence ID" value="NZ_JAWXXV010000001.1"/>
</dbReference>
<dbReference type="InterPro" id="IPR043129">
    <property type="entry name" value="ATPase_NBD"/>
</dbReference>
<dbReference type="Gene3D" id="3.30.420.380">
    <property type="match status" value="1"/>
</dbReference>
<dbReference type="Pfam" id="PF05134">
    <property type="entry name" value="T2SSL"/>
    <property type="match status" value="1"/>
</dbReference>
<feature type="domain" description="GspL cytoplasmic actin-ATPase-like" evidence="2">
    <location>
        <begin position="41"/>
        <end position="149"/>
    </location>
</feature>
<keyword evidence="4" id="KW-1185">Reference proteome</keyword>
<proteinExistence type="predicted"/>
<evidence type="ECO:0000313" key="3">
    <source>
        <dbReference type="EMBL" id="MDX5984527.1"/>
    </source>
</evidence>
<gene>
    <name evidence="3" type="primary">gspL</name>
    <name evidence="3" type="ORF">SIL82_09655</name>
</gene>
<keyword evidence="1" id="KW-0812">Transmembrane</keyword>
<organism evidence="3 4">
    <name type="scientific">Sphingomonas echinoides</name>
    <dbReference type="NCBI Taxonomy" id="59803"/>
    <lineage>
        <taxon>Bacteria</taxon>
        <taxon>Pseudomonadati</taxon>
        <taxon>Pseudomonadota</taxon>
        <taxon>Alphaproteobacteria</taxon>
        <taxon>Sphingomonadales</taxon>
        <taxon>Sphingomonadaceae</taxon>
        <taxon>Sphingomonas</taxon>
    </lineage>
</organism>
<comment type="caution">
    <text evidence="3">The sequence shown here is derived from an EMBL/GenBank/DDBJ whole genome shotgun (WGS) entry which is preliminary data.</text>
</comment>
<dbReference type="SUPFAM" id="SSF53067">
    <property type="entry name" value="Actin-like ATPase domain"/>
    <property type="match status" value="1"/>
</dbReference>
<sequence length="365" mass="38562">MTDTLVLFVPTHDTAWRWLRIAGDGVTGRGEGMPVLAADGEEHLVAVVPADAVTLHWAELPDRSLAQAVAAARLLAADASATPIGEMHVAVGREDALVERPIAVVAVTQMRDWLSVLADYCIDPDVLLPAPLLLPRPETGYVRADIGGAGVVRGPTSGFADEAGLTDLITGGVRPEILPRDQMEAAIIAAAHAPVLNLRQGPFAKVVATAIDWALIRRLAWLAGAVLAMTLLITCVQLLTYSLAADDLERRADVLARSGLARGEAVNDADRQLSARLERLRGGGLGFSRTAATVFAAMRATPGTEIRTLSFDSNGAMRVTVGVQNEGQILDLQRRIEASGLGATPMGQFQSVGGRVTGDIMVKPR</sequence>
<reference evidence="3 4" key="1">
    <citation type="submission" date="2023-11" db="EMBL/GenBank/DDBJ databases">
        <title>MicrobeMod: A computational toolkit for identifying prokaryotic methylation and restriction-modification with nanopore sequencing.</title>
        <authorList>
            <person name="Crits-Christoph A."/>
            <person name="Kang S.C."/>
            <person name="Lee H."/>
            <person name="Ostrov N."/>
        </authorList>
    </citation>
    <scope>NUCLEOTIDE SEQUENCE [LARGE SCALE GENOMIC DNA]</scope>
    <source>
        <strain evidence="3 4">ATCC 14820</strain>
    </source>
</reference>
<feature type="transmembrane region" description="Helical" evidence="1">
    <location>
        <begin position="219"/>
        <end position="241"/>
    </location>
</feature>
<evidence type="ECO:0000313" key="4">
    <source>
        <dbReference type="Proteomes" id="UP001279660"/>
    </source>
</evidence>
<dbReference type="InterPro" id="IPR007812">
    <property type="entry name" value="T2SS_protein-GspL"/>
</dbReference>
<protein>
    <submittedName>
        <fullName evidence="3">Type II secretion system protein GspL</fullName>
    </submittedName>
</protein>
<accession>A0ABU4PL18</accession>
<evidence type="ECO:0000256" key="1">
    <source>
        <dbReference type="SAM" id="Phobius"/>
    </source>
</evidence>
<dbReference type="InterPro" id="IPR024230">
    <property type="entry name" value="GspL_cyto_dom"/>
</dbReference>
<keyword evidence="1" id="KW-1133">Transmembrane helix</keyword>
<keyword evidence="1" id="KW-0472">Membrane</keyword>
<evidence type="ECO:0000259" key="2">
    <source>
        <dbReference type="Pfam" id="PF05134"/>
    </source>
</evidence>
<dbReference type="Proteomes" id="UP001279660">
    <property type="component" value="Unassembled WGS sequence"/>
</dbReference>
<dbReference type="EMBL" id="JAWXXV010000001">
    <property type="protein sequence ID" value="MDX5984527.1"/>
    <property type="molecule type" value="Genomic_DNA"/>
</dbReference>
<name>A0ABU4PL18_9SPHN</name>